<dbReference type="InterPro" id="IPR011009">
    <property type="entry name" value="Kinase-like_dom_sf"/>
</dbReference>
<dbReference type="EC" id="2.7.1.89" evidence="2"/>
<dbReference type="STRING" id="990268.JCM19235_1732"/>
<proteinExistence type="predicted"/>
<dbReference type="GO" id="GO:0019165">
    <property type="term" value="F:thiamine kinase activity"/>
    <property type="evidence" value="ECO:0007669"/>
    <property type="project" value="UniProtKB-EC"/>
</dbReference>
<name>A0A090S2Y0_9VIBR</name>
<dbReference type="EC" id="2.7.1.156" evidence="2"/>
<dbReference type="Proteomes" id="UP000029228">
    <property type="component" value="Unassembled WGS sequence"/>
</dbReference>
<dbReference type="GO" id="GO:0043752">
    <property type="term" value="F:adenosylcobinamide kinase activity"/>
    <property type="evidence" value="ECO:0007669"/>
    <property type="project" value="UniProtKB-EC"/>
</dbReference>
<accession>A0A090S2Y0</accession>
<keyword evidence="2" id="KW-0418">Kinase</keyword>
<dbReference type="AlphaFoldDB" id="A0A090S2Y0"/>
<organism evidence="2 3">
    <name type="scientific">Vibrio maritimus</name>
    <dbReference type="NCBI Taxonomy" id="990268"/>
    <lineage>
        <taxon>Bacteria</taxon>
        <taxon>Pseudomonadati</taxon>
        <taxon>Pseudomonadota</taxon>
        <taxon>Gammaproteobacteria</taxon>
        <taxon>Vibrionales</taxon>
        <taxon>Vibrionaceae</taxon>
        <taxon>Vibrio</taxon>
    </lineage>
</organism>
<protein>
    <submittedName>
        <fullName evidence="2">Thiamine kinase</fullName>
        <ecNumber evidence="2">2.7.1.156</ecNumber>
        <ecNumber evidence="2">2.7.1.89</ecNumber>
    </submittedName>
</protein>
<evidence type="ECO:0000259" key="1">
    <source>
        <dbReference type="Pfam" id="PF01636"/>
    </source>
</evidence>
<dbReference type="Pfam" id="PF01636">
    <property type="entry name" value="APH"/>
    <property type="match status" value="1"/>
</dbReference>
<evidence type="ECO:0000313" key="3">
    <source>
        <dbReference type="Proteomes" id="UP000029228"/>
    </source>
</evidence>
<gene>
    <name evidence="2" type="ORF">JCM19235_1732</name>
</gene>
<feature type="domain" description="Aminoglycoside phosphotransferase" evidence="1">
    <location>
        <begin position="3"/>
        <end position="51"/>
    </location>
</feature>
<dbReference type="Gene3D" id="3.90.1200.10">
    <property type="match status" value="1"/>
</dbReference>
<dbReference type="InterPro" id="IPR002575">
    <property type="entry name" value="Aminoglycoside_PTrfase"/>
</dbReference>
<keyword evidence="3" id="KW-1185">Reference proteome</keyword>
<dbReference type="SUPFAM" id="SSF56112">
    <property type="entry name" value="Protein kinase-like (PK-like)"/>
    <property type="match status" value="1"/>
</dbReference>
<sequence>MSAICHFDFGFHNLLESQGDIAVIDWEYAAIASPTLDLAMTLDMLGLDFKDGLTLYQKYHAVERPEDWYADMMDWKPHIDLMAMLWYVLAAQVWESGDFYTTAEQIYQRNC</sequence>
<reference evidence="2 3" key="1">
    <citation type="submission" date="2014-09" db="EMBL/GenBank/DDBJ databases">
        <title>Vibrio maritimus JCM 19235. (C45) whole genome shotgun sequence.</title>
        <authorList>
            <person name="Sawabe T."/>
            <person name="Meirelles P."/>
            <person name="Nakanishi M."/>
            <person name="Sayaka M."/>
            <person name="Hattori M."/>
            <person name="Ohkuma M."/>
        </authorList>
    </citation>
    <scope>NUCLEOTIDE SEQUENCE [LARGE SCALE GENOMIC DNA]</scope>
    <source>
        <strain evidence="3">JCM19235</strain>
    </source>
</reference>
<evidence type="ECO:0000313" key="2">
    <source>
        <dbReference type="EMBL" id="GAL21906.1"/>
    </source>
</evidence>
<keyword evidence="2" id="KW-0808">Transferase</keyword>
<dbReference type="EMBL" id="BBMR01000010">
    <property type="protein sequence ID" value="GAL21906.1"/>
    <property type="molecule type" value="Genomic_DNA"/>
</dbReference>
<comment type="caution">
    <text evidence="2">The sequence shown here is derived from an EMBL/GenBank/DDBJ whole genome shotgun (WGS) entry which is preliminary data.</text>
</comment>